<name>A0AAE0SX48_9BIVA</name>
<keyword evidence="3" id="KW-1185">Reference proteome</keyword>
<reference evidence="2" key="3">
    <citation type="submission" date="2023-05" db="EMBL/GenBank/DDBJ databases">
        <authorList>
            <person name="Smith C.H."/>
        </authorList>
    </citation>
    <scope>NUCLEOTIDE SEQUENCE</scope>
    <source>
        <strain evidence="2">CHS0354</strain>
        <tissue evidence="2">Mantle</tissue>
    </source>
</reference>
<protein>
    <recommendedName>
        <fullName evidence="1">Chitin-binding type-4 domain-containing protein</fullName>
    </recommendedName>
</protein>
<dbReference type="EMBL" id="JAEAOA010002176">
    <property type="protein sequence ID" value="KAK3599706.1"/>
    <property type="molecule type" value="Genomic_DNA"/>
</dbReference>
<organism evidence="2 3">
    <name type="scientific">Potamilus streckersoni</name>
    <dbReference type="NCBI Taxonomy" id="2493646"/>
    <lineage>
        <taxon>Eukaryota</taxon>
        <taxon>Metazoa</taxon>
        <taxon>Spiralia</taxon>
        <taxon>Lophotrochozoa</taxon>
        <taxon>Mollusca</taxon>
        <taxon>Bivalvia</taxon>
        <taxon>Autobranchia</taxon>
        <taxon>Heteroconchia</taxon>
        <taxon>Palaeoheterodonta</taxon>
        <taxon>Unionida</taxon>
        <taxon>Unionoidea</taxon>
        <taxon>Unionidae</taxon>
        <taxon>Ambleminae</taxon>
        <taxon>Lampsilini</taxon>
        <taxon>Potamilus</taxon>
    </lineage>
</organism>
<dbReference type="Pfam" id="PF03067">
    <property type="entry name" value="LPMO_10"/>
    <property type="match status" value="1"/>
</dbReference>
<sequence length="303" mass="33164">MRWLSTLLMIFQETTMTDKVGTVFVSILSAMLMRETVGHGAIIDPPARNYMGMAGFPVQKNYDYTSLYCGGFYNQQTQEGKCGICGDPWQGPREHEAGGQFATDIIGRCYSADSKNITVQILITAWHKGYFIFKMCPHNNPKTNASQHCFDQYPLQLVDGGYKYDITNNDAHTHNILLNLPQGLTCTQCILQWTYIAGNNWGCDGENCGLGLGSQENFVNCADIAILSDCTNVTIANMRPPVTSQILDTNSPSYADGSSCHAIGEWTGDPDINEWCVNNCLASTPFCPADICVCGSADNPSGV</sequence>
<reference evidence="2" key="1">
    <citation type="journal article" date="2021" name="Genome Biol. Evol.">
        <title>A High-Quality Reference Genome for a Parasitic Bivalve with Doubly Uniparental Inheritance (Bivalvia: Unionida).</title>
        <authorList>
            <person name="Smith C.H."/>
        </authorList>
    </citation>
    <scope>NUCLEOTIDE SEQUENCE</scope>
    <source>
        <strain evidence="2">CHS0354</strain>
    </source>
</reference>
<dbReference type="Proteomes" id="UP001195483">
    <property type="component" value="Unassembled WGS sequence"/>
</dbReference>
<evidence type="ECO:0000259" key="1">
    <source>
        <dbReference type="Pfam" id="PF03067"/>
    </source>
</evidence>
<reference evidence="2" key="2">
    <citation type="journal article" date="2021" name="Genome Biol. Evol.">
        <title>Developing a high-quality reference genome for a parasitic bivalve with doubly uniparental inheritance (Bivalvia: Unionida).</title>
        <authorList>
            <person name="Smith C.H."/>
        </authorList>
    </citation>
    <scope>NUCLEOTIDE SEQUENCE</scope>
    <source>
        <strain evidence="2">CHS0354</strain>
        <tissue evidence="2">Mantle</tissue>
    </source>
</reference>
<dbReference type="AlphaFoldDB" id="A0AAE0SX48"/>
<comment type="caution">
    <text evidence="2">The sequence shown here is derived from an EMBL/GenBank/DDBJ whole genome shotgun (WGS) entry which is preliminary data.</text>
</comment>
<gene>
    <name evidence="2" type="ORF">CHS0354_037179</name>
</gene>
<feature type="domain" description="Chitin-binding type-4" evidence="1">
    <location>
        <begin position="39"/>
        <end position="224"/>
    </location>
</feature>
<evidence type="ECO:0000313" key="3">
    <source>
        <dbReference type="Proteomes" id="UP001195483"/>
    </source>
</evidence>
<proteinExistence type="predicted"/>
<evidence type="ECO:0000313" key="2">
    <source>
        <dbReference type="EMBL" id="KAK3599706.1"/>
    </source>
</evidence>
<accession>A0AAE0SX48</accession>
<dbReference type="InterPro" id="IPR004302">
    <property type="entry name" value="Cellulose/chitin-bd_N"/>
</dbReference>